<evidence type="ECO:0000313" key="3">
    <source>
        <dbReference type="EMBL" id="MBK0403306.1"/>
    </source>
</evidence>
<evidence type="ECO:0000256" key="1">
    <source>
        <dbReference type="SAM" id="SignalP"/>
    </source>
</evidence>
<protein>
    <submittedName>
        <fullName evidence="3">T9SS type A sorting domain-containing protein</fullName>
    </submittedName>
</protein>
<gene>
    <name evidence="3" type="ORF">I5M27_09935</name>
</gene>
<comment type="caution">
    <text evidence="3">The sequence shown here is derived from an EMBL/GenBank/DDBJ whole genome shotgun (WGS) entry which is preliminary data.</text>
</comment>
<sequence>MNAPSSFIKLVGKSFLVLSFLAGIQGAKAQVNISSLSPYSQNFDALPQSGTFTDNATLPGWYVALTGAKTITGSDGNNAATGIRSFGNTGETDRALGGVTSTTTGTISYGIRFKNTTGSTISQLIVSYTLEEWRGLSFWNFANASMNFSYRKSASETSLIATSPAWTTVTALSISGSANGGWAAGALDGNENKTMVTAAIPVSLANGQEIMLRWQNPAVNSGNYLALDDISVTPIAGNTNVYYNIFATSWIGTVTLNNITQVANWNTSPDGSGTSAASFSNGIFIFDPKGTSYTLPANLAIGTGAKLIVTGAGELIVPNNSSQKLTGLVDVNDNATLTLENATLPTLGTLGDLSTVNFNSASDIPNVDFGNLQIGNGNKKLKANTRVKKKLRLNTKLDLDNFDLTLEEGATIDNASAVNYVIAKGNGRLKLKVKNNSQEVLFPVGTATEYLPVTLTQNNAATADVFSVKVIDGVYASYTNNVPVGQALTENAFGKTWIVNEAVSGGSNLTIAFEVKTTLVGGLLNVIGSLTGFDVSQAKIVHYENNQWDYAASLPTLLSAITGGYTLTRSGITSFSPFSMMSGNPQPLPVELVSFTAKRAENGIVCHWKTAQELNNDFFTVERSNDGQTFSEIGKLKGKGTTSQAFTYSFTDLAAPTEMSYYRLKQTDFDGTTTFSKIVVVSAAATAAPVFELYPNPSAGQAVLQVAAAFTGTVQVSILNPQGQLIKELAMEASALKNGTGIDLTSEANGVYILKIVTGNQVSMLRMVKQ</sequence>
<keyword evidence="1" id="KW-0732">Signal</keyword>
<dbReference type="NCBIfam" id="TIGR04183">
    <property type="entry name" value="Por_Secre_tail"/>
    <property type="match status" value="1"/>
</dbReference>
<dbReference type="RefSeq" id="WP_200506058.1">
    <property type="nucleotide sequence ID" value="NZ_JAEHFX010000004.1"/>
</dbReference>
<feature type="domain" description="Secretion system C-terminal sorting" evidence="2">
    <location>
        <begin position="693"/>
        <end position="763"/>
    </location>
</feature>
<organism evidence="3 4">
    <name type="scientific">Adhaeribacter terrigena</name>
    <dbReference type="NCBI Taxonomy" id="2793070"/>
    <lineage>
        <taxon>Bacteria</taxon>
        <taxon>Pseudomonadati</taxon>
        <taxon>Bacteroidota</taxon>
        <taxon>Cytophagia</taxon>
        <taxon>Cytophagales</taxon>
        <taxon>Hymenobacteraceae</taxon>
        <taxon>Adhaeribacter</taxon>
    </lineage>
</organism>
<evidence type="ECO:0000313" key="4">
    <source>
        <dbReference type="Proteomes" id="UP000644147"/>
    </source>
</evidence>
<evidence type="ECO:0000259" key="2">
    <source>
        <dbReference type="Pfam" id="PF18962"/>
    </source>
</evidence>
<feature type="signal peptide" evidence="1">
    <location>
        <begin position="1"/>
        <end position="29"/>
    </location>
</feature>
<dbReference type="Pfam" id="PF18962">
    <property type="entry name" value="Por_Secre_tail"/>
    <property type="match status" value="1"/>
</dbReference>
<name>A0ABS1C1P2_9BACT</name>
<feature type="chain" id="PRO_5046816127" evidence="1">
    <location>
        <begin position="30"/>
        <end position="770"/>
    </location>
</feature>
<reference evidence="3 4" key="1">
    <citation type="submission" date="2020-12" db="EMBL/GenBank/DDBJ databases">
        <title>Bacterial novel species Adhaeribacter sp. BT258 isolated from soil.</title>
        <authorList>
            <person name="Jung H.-Y."/>
        </authorList>
    </citation>
    <scope>NUCLEOTIDE SEQUENCE [LARGE SCALE GENOMIC DNA]</scope>
    <source>
        <strain evidence="3 4">BT258</strain>
    </source>
</reference>
<dbReference type="EMBL" id="JAEHFX010000004">
    <property type="protein sequence ID" value="MBK0403306.1"/>
    <property type="molecule type" value="Genomic_DNA"/>
</dbReference>
<keyword evidence="4" id="KW-1185">Reference proteome</keyword>
<accession>A0ABS1C1P2</accession>
<dbReference type="InterPro" id="IPR026444">
    <property type="entry name" value="Secre_tail"/>
</dbReference>
<dbReference type="Proteomes" id="UP000644147">
    <property type="component" value="Unassembled WGS sequence"/>
</dbReference>
<proteinExistence type="predicted"/>